<evidence type="ECO:0000313" key="3">
    <source>
        <dbReference type="Proteomes" id="UP000635565"/>
    </source>
</evidence>
<name>A0ABQ3VBG5_9CHLR</name>
<keyword evidence="1" id="KW-0472">Membrane</keyword>
<organism evidence="2 3">
    <name type="scientific">Dictyobacter formicarum</name>
    <dbReference type="NCBI Taxonomy" id="2778368"/>
    <lineage>
        <taxon>Bacteria</taxon>
        <taxon>Bacillati</taxon>
        <taxon>Chloroflexota</taxon>
        <taxon>Ktedonobacteria</taxon>
        <taxon>Ktedonobacterales</taxon>
        <taxon>Dictyobacteraceae</taxon>
        <taxon>Dictyobacter</taxon>
    </lineage>
</organism>
<feature type="transmembrane region" description="Helical" evidence="1">
    <location>
        <begin position="12"/>
        <end position="34"/>
    </location>
</feature>
<keyword evidence="1" id="KW-1133">Transmembrane helix</keyword>
<comment type="caution">
    <text evidence="2">The sequence shown here is derived from an EMBL/GenBank/DDBJ whole genome shotgun (WGS) entry which is preliminary data.</text>
</comment>
<keyword evidence="3" id="KW-1185">Reference proteome</keyword>
<gene>
    <name evidence="2" type="ORF">KSZ_13110</name>
</gene>
<proteinExistence type="predicted"/>
<keyword evidence="1" id="KW-0812">Transmembrane</keyword>
<dbReference type="EMBL" id="BNJJ01000003">
    <property type="protein sequence ID" value="GHO83305.1"/>
    <property type="molecule type" value="Genomic_DNA"/>
</dbReference>
<accession>A0ABQ3VBG5</accession>
<evidence type="ECO:0000256" key="1">
    <source>
        <dbReference type="SAM" id="Phobius"/>
    </source>
</evidence>
<dbReference type="Proteomes" id="UP000635565">
    <property type="component" value="Unassembled WGS sequence"/>
</dbReference>
<sequence>MGNQSISDLRKITRVNILCGVAVSICVLISSIALMIDKDYAFAIAFFVFFLIIFFGPIIFAYISTKVWWSKNKDTIEKLYQQALQEDF</sequence>
<evidence type="ECO:0000313" key="2">
    <source>
        <dbReference type="EMBL" id="GHO83305.1"/>
    </source>
</evidence>
<feature type="transmembrane region" description="Helical" evidence="1">
    <location>
        <begin position="40"/>
        <end position="63"/>
    </location>
</feature>
<reference evidence="2 3" key="1">
    <citation type="journal article" date="2021" name="Int. J. Syst. Evol. Microbiol.">
        <title>Reticulibacter mediterranei gen. nov., sp. nov., within the new family Reticulibacteraceae fam. nov., and Ktedonospora formicarum gen. nov., sp. nov., Ktedonobacter robiniae sp. nov., Dictyobacter formicarum sp. nov. and Dictyobacter arantiisoli sp. nov., belonging to the class Ktedonobacteria.</title>
        <authorList>
            <person name="Yabe S."/>
            <person name="Zheng Y."/>
            <person name="Wang C.M."/>
            <person name="Sakai Y."/>
            <person name="Abe K."/>
            <person name="Yokota A."/>
            <person name="Donadio S."/>
            <person name="Cavaletti L."/>
            <person name="Monciardini P."/>
        </authorList>
    </citation>
    <scope>NUCLEOTIDE SEQUENCE [LARGE SCALE GENOMIC DNA]</scope>
    <source>
        <strain evidence="2 3">SOSP1-9</strain>
    </source>
</reference>
<protein>
    <submittedName>
        <fullName evidence="2">Uncharacterized protein</fullName>
    </submittedName>
</protein>